<evidence type="ECO:0000256" key="2">
    <source>
        <dbReference type="SAM" id="Phobius"/>
    </source>
</evidence>
<organism evidence="3 4">
    <name type="scientific">Culicoidibacter larvae</name>
    <dbReference type="NCBI Taxonomy" id="2579976"/>
    <lineage>
        <taxon>Bacteria</taxon>
        <taxon>Bacillati</taxon>
        <taxon>Bacillota</taxon>
        <taxon>Culicoidibacteria</taxon>
        <taxon>Culicoidibacterales</taxon>
        <taxon>Culicoidibacteraceae</taxon>
        <taxon>Culicoidibacter</taxon>
    </lineage>
</organism>
<sequence length="235" mass="26798">MKPVKRGVFVGLIIYMLTDIINKIALYMNGGSYMTWDFFSNTLLIPGLLSFAGALVMTALGNFLIFKNLPSKIEASIDSKMKEQFSNMELHFGKSGNLSNEHEALSKGHEDIKTTANYHEQEYFKPLLKDLVIKQAVNENTSNAISYLETVAATLQNRELEHVKEMDVLKQEFAAQVRITNASIKEFKDENISLKVKVIDLENNVKQKDDIIHRLKEQLSKYQVNNKDQDYDLGM</sequence>
<evidence type="ECO:0000313" key="3">
    <source>
        <dbReference type="EMBL" id="TLG71165.1"/>
    </source>
</evidence>
<dbReference type="InParanoid" id="A0A5R8Q7T2"/>
<name>A0A5R8Q7T2_9FIRM</name>
<feature type="coiled-coil region" evidence="1">
    <location>
        <begin position="184"/>
        <end position="218"/>
    </location>
</feature>
<proteinExistence type="predicted"/>
<dbReference type="EMBL" id="VBWP01000015">
    <property type="protein sequence ID" value="TLG71165.1"/>
    <property type="molecule type" value="Genomic_DNA"/>
</dbReference>
<feature type="transmembrane region" description="Helical" evidence="2">
    <location>
        <begin position="7"/>
        <end position="28"/>
    </location>
</feature>
<keyword evidence="2" id="KW-1133">Transmembrane helix</keyword>
<evidence type="ECO:0000313" key="4">
    <source>
        <dbReference type="Proteomes" id="UP000306912"/>
    </source>
</evidence>
<dbReference type="RefSeq" id="WP_138192524.1">
    <property type="nucleotide sequence ID" value="NZ_VBWP01000015.1"/>
</dbReference>
<dbReference type="Proteomes" id="UP000306912">
    <property type="component" value="Unassembled WGS sequence"/>
</dbReference>
<protein>
    <submittedName>
        <fullName evidence="3">Uncharacterized protein</fullName>
    </submittedName>
</protein>
<keyword evidence="1" id="KW-0175">Coiled coil</keyword>
<accession>A0A5R8Q7T2</accession>
<keyword evidence="2" id="KW-0472">Membrane</keyword>
<reference evidence="3 4" key="1">
    <citation type="submission" date="2019-05" db="EMBL/GenBank/DDBJ databases">
        <title>Culicoidintestinum kansasii gen. nov., sp. nov. from the gastrointestinal tract of the biting midge, Culicoides sonorensis.</title>
        <authorList>
            <person name="Neupane S."/>
            <person name="Ghosh A."/>
            <person name="Gunther S."/>
            <person name="Martin K."/>
            <person name="Zurek L."/>
        </authorList>
    </citation>
    <scope>NUCLEOTIDE SEQUENCE [LARGE SCALE GENOMIC DNA]</scope>
    <source>
        <strain evidence="3 4">CS-1</strain>
    </source>
</reference>
<keyword evidence="2" id="KW-0812">Transmembrane</keyword>
<feature type="transmembrane region" description="Helical" evidence="2">
    <location>
        <begin position="48"/>
        <end position="66"/>
    </location>
</feature>
<gene>
    <name evidence="3" type="ORF">FEZ08_11465</name>
</gene>
<evidence type="ECO:0000256" key="1">
    <source>
        <dbReference type="SAM" id="Coils"/>
    </source>
</evidence>
<keyword evidence="4" id="KW-1185">Reference proteome</keyword>
<dbReference type="AlphaFoldDB" id="A0A5R8Q7T2"/>
<comment type="caution">
    <text evidence="3">The sequence shown here is derived from an EMBL/GenBank/DDBJ whole genome shotgun (WGS) entry which is preliminary data.</text>
</comment>